<evidence type="ECO:0000256" key="1">
    <source>
        <dbReference type="SAM" id="MobiDB-lite"/>
    </source>
</evidence>
<feature type="region of interest" description="Disordered" evidence="1">
    <location>
        <begin position="254"/>
        <end position="307"/>
    </location>
</feature>
<dbReference type="AlphaFoldDB" id="A0A183AGW9"/>
<feature type="region of interest" description="Disordered" evidence="1">
    <location>
        <begin position="61"/>
        <end position="129"/>
    </location>
</feature>
<feature type="region of interest" description="Disordered" evidence="1">
    <location>
        <begin position="16"/>
        <end position="43"/>
    </location>
</feature>
<dbReference type="OrthoDB" id="30551at2759"/>
<reference evidence="2 3" key="2">
    <citation type="submission" date="2018-11" db="EMBL/GenBank/DDBJ databases">
        <authorList>
            <consortium name="Pathogen Informatics"/>
        </authorList>
    </citation>
    <scope>NUCLEOTIDE SEQUENCE [LARGE SCALE GENOMIC DNA]</scope>
    <source>
        <strain evidence="2 3">Egypt</strain>
    </source>
</reference>
<feature type="compositionally biased region" description="Low complexity" evidence="1">
    <location>
        <begin position="21"/>
        <end position="30"/>
    </location>
</feature>
<organism evidence="4">
    <name type="scientific">Echinostoma caproni</name>
    <dbReference type="NCBI Taxonomy" id="27848"/>
    <lineage>
        <taxon>Eukaryota</taxon>
        <taxon>Metazoa</taxon>
        <taxon>Spiralia</taxon>
        <taxon>Lophotrochozoa</taxon>
        <taxon>Platyhelminthes</taxon>
        <taxon>Trematoda</taxon>
        <taxon>Digenea</taxon>
        <taxon>Plagiorchiida</taxon>
        <taxon>Echinostomata</taxon>
        <taxon>Echinostomatoidea</taxon>
        <taxon>Echinostomatidae</taxon>
        <taxon>Echinostoma</taxon>
    </lineage>
</organism>
<reference evidence="4" key="1">
    <citation type="submission" date="2016-06" db="UniProtKB">
        <authorList>
            <consortium name="WormBaseParasite"/>
        </authorList>
    </citation>
    <scope>IDENTIFICATION</scope>
</reference>
<feature type="compositionally biased region" description="Low complexity" evidence="1">
    <location>
        <begin position="117"/>
        <end position="129"/>
    </location>
</feature>
<evidence type="ECO:0000313" key="2">
    <source>
        <dbReference type="EMBL" id="VDP77671.1"/>
    </source>
</evidence>
<evidence type="ECO:0000313" key="4">
    <source>
        <dbReference type="WBParaSite" id="ECPE_0000621701-mRNA-1"/>
    </source>
</evidence>
<dbReference type="Proteomes" id="UP000272942">
    <property type="component" value="Unassembled WGS sequence"/>
</dbReference>
<name>A0A183AGW9_9TREM</name>
<feature type="compositionally biased region" description="Low complexity" evidence="1">
    <location>
        <begin position="261"/>
        <end position="277"/>
    </location>
</feature>
<dbReference type="EMBL" id="UZAN01043157">
    <property type="protein sequence ID" value="VDP77671.1"/>
    <property type="molecule type" value="Genomic_DNA"/>
</dbReference>
<evidence type="ECO:0000313" key="3">
    <source>
        <dbReference type="Proteomes" id="UP000272942"/>
    </source>
</evidence>
<accession>A0A183AGW9</accession>
<proteinExistence type="predicted"/>
<sequence length="456" mass="51154">MLSSYFSATRATHYNFRKNSQRSSSASPRAASRHTPTDRYTPSAHFTEILDSSYSHQIIGPTVYSGENSGHSSPRSRSTMTMLFSGKRSPTTTKRSPSRTSSPAPRSALRDSVTTKYSMTPSPRRTSSPIYPPVQTPIHLAPPAQHNLLSLGQSDPELPRYVDPMNELSKLKTQLNSIQRLISGEDSHSSRSTTVGYLTSKGVQTDETETERELNFAKQQIVELTRMLQAKDVVLRKTEQENMRLNEAVRRLRDLGRQKTSSETSSTRSYTPTPTNSARVYTSNTRLGGTPTQSAVPRTGSMRYSSEHSYDPRLNALQGVKHAPYINQPTNIMNYDSNDVDGEMHQAYRPEPRRARTRNDNIFCGMNDNMSKVIGLTALWDHKNWCSRQDQDGRPTAETFEEGDVRAFLEDFEDITELAGVWSDRGNLTALRALLTPRPTTGRRCGASRRHDSELG</sequence>
<protein>
    <submittedName>
        <fullName evidence="4">Similar to</fullName>
    </submittedName>
</protein>
<feature type="compositionally biased region" description="Polar residues" evidence="1">
    <location>
        <begin position="65"/>
        <end position="82"/>
    </location>
</feature>
<gene>
    <name evidence="2" type="ORF">ECPE_LOCUS6204</name>
</gene>
<keyword evidence="3" id="KW-1185">Reference proteome</keyword>
<dbReference type="WBParaSite" id="ECPE_0000621701-mRNA-1">
    <property type="protein sequence ID" value="ECPE_0000621701-mRNA-1"/>
    <property type="gene ID" value="ECPE_0000621701"/>
</dbReference>
<feature type="compositionally biased region" description="Low complexity" evidence="1">
    <location>
        <begin position="87"/>
        <end position="107"/>
    </location>
</feature>
<feature type="compositionally biased region" description="Polar residues" evidence="1">
    <location>
        <begin position="278"/>
        <end position="296"/>
    </location>
</feature>